<comment type="cofactor">
    <cofactor evidence="9">
        <name>Mg(2+)</name>
        <dbReference type="ChEBI" id="CHEBI:18420"/>
    </cofactor>
</comment>
<comment type="caution">
    <text evidence="14">The sequence shown here is derived from an EMBL/GenBank/DDBJ whole genome shotgun (WGS) entry which is preliminary data.</text>
</comment>
<evidence type="ECO:0000256" key="7">
    <source>
        <dbReference type="ARBA" id="ARBA00023204"/>
    </source>
</evidence>
<accession>A0A9Q1CSY5</accession>
<evidence type="ECO:0000259" key="13">
    <source>
        <dbReference type="Pfam" id="PF21530"/>
    </source>
</evidence>
<dbReference type="InterPro" id="IPR036691">
    <property type="entry name" value="Endo/exonu/phosph_ase_sf"/>
</dbReference>
<keyword evidence="6" id="KW-0238">DNA-binding</keyword>
<dbReference type="EC" id="5.6.2.3" evidence="9"/>
<gene>
    <name evidence="14" type="ORF">HOLleu_04436</name>
</gene>
<dbReference type="SUPFAM" id="SSF56219">
    <property type="entry name" value="DNase I-like"/>
    <property type="match status" value="1"/>
</dbReference>
<comment type="similarity">
    <text evidence="9">Belongs to the helicase family.</text>
</comment>
<dbReference type="InterPro" id="IPR027417">
    <property type="entry name" value="P-loop_NTPase"/>
</dbReference>
<evidence type="ECO:0000256" key="1">
    <source>
        <dbReference type="ARBA" id="ARBA00022741"/>
    </source>
</evidence>
<dbReference type="Pfam" id="PF05970">
    <property type="entry name" value="PIF1"/>
    <property type="match status" value="1"/>
</dbReference>
<evidence type="ECO:0000256" key="4">
    <source>
        <dbReference type="ARBA" id="ARBA00022806"/>
    </source>
</evidence>
<dbReference type="Pfam" id="PF14214">
    <property type="entry name" value="Helitron_like_N"/>
    <property type="match status" value="1"/>
</dbReference>
<sequence length="1576" mass="178747">MLQNRKHLKELIGRDDGYHFMKNIRGTPAYWESTLKDLFAMIRQLGIPTWFCSFSAADRRWKEITTAILKQQGKSIPSNINWKMHCDIIASNPVTAARMFEHRMQNFLHNVIFSLQNPIGEIVDYFYRIEFQQRGWPHLHCLFWVKNAPRYSTETDDTLVIDFIDKYVSCSIPSEEHDKELHDIVCSVQTHSKNHSKSCKKNHKTCRFNFPKPPSQQTFIATPVEHFDSSDKSQEAENSEGSGTSLDQDKKRAKEMIAKIWDVLQHNDISTMEEFFSLTNTTQKHLEQVLSKLSAKETIFLRRNPNECWVNNYNPDLLRTWNANMDIQYVLNPYSCIMYIVSYISKAEREMGTLLKLAQQEARDGNVDAMSELRQLGTVYLNHREVSLMEAVYRVTGMHLKKTSRKVVYIPLDPNAQRITLPLAVIQNKQEDTEEIWADNIIDKYLARPKTECFLNMCLAIFASDHSTHRANPSDSSVMLESDLGYIKPRSSKRCIIRYCRTKAEKDPEKYYHGLLRLYLPHVHMEIRSDTTQTYEHFFLNGQIKLGKETRQVKEIVIHNMSQFETITEEMDEAWQTIQHSLPNDNAWCDTQILNTSATEAENEDESVFENGIIDSCEQIPELTAHGNMHSTHSVSSHDLPRPLNQQSATITSAHYQSLNEKQRSLFRFITTWCYQRLHSADTVPFHVFLTGGAGTGKSLLVKCIKHETEKIFRLGLPSADAITILLLAFTGTAAFNIHGQTIHSALSIQNTKMPYIPLGQETLNTLRVKYEHLQVIIIDEVSMVDVDMLSYINCRLQQIKSSSKHEPFGNVSILAVGDFYQLPPIRGKPLFDIDPGALVNLWSIFYKWQLDEIMSQKEDEHFANLLSRVRVLKKGEQLLDDDKSILMQRLISTSGDYPQNALHIFSRNIDVDEHNHYMLTQTCKDIITITAVDVQYDKKGQKRKRKEPIHTFRQCNLLCTLTLAVGAKVMLTTNIDVSDGLVNGVCGTVVSIQSCEPSTNQPSSILIDFDDKLVGKKAQHTSPALTPQCSMQCGVVIKPHTETFFHRSSCITRYQYPLKLAWAVTIHKVQGKTTDCAVVSLDNIFQPGMAYVALSRVTSMKGLYLLNFSPHAIYSNPKLDNENMPTLDVREANPLSQRVLPTAVNNITVIQHNIQSLAKHFLDMKCDTEFQCADIICLSETWQQSHYTRVTNIQQQFAIPGYNSVSKPSLRKAGGVAVYIKSHLTFDVIPVQSTFCDILALQVQGANHSLLLITVYRSPSMMSLDALCKMKPGPAPYNKLIKCKVLQVSTPKPFSTNGQEKVLHHLAICDNYTVLKATLYDSGKLNVMSVGATVMIANYILKPDKSVTLTTASKVFRCADMSIDEKFQSVADELINPPPKPIEPCKKVKLSPQKTMTSVQGKIIKDEAIKQVIVRGQTSTVRNIFVKDNSDEIEVALWRKAAETKASLNDWVEITNVVVNPPNDYHKEPFVASTQNTNITVKAAPSITVEAEIVAFTIENELFKVLLTTSDDTTPREYSLSEDILRQILLLPSTISPQELQTTLADEIPLKTTLIMQNEVIIAAQTSEGLLESDA</sequence>
<evidence type="ECO:0000259" key="11">
    <source>
        <dbReference type="Pfam" id="PF05970"/>
    </source>
</evidence>
<evidence type="ECO:0000256" key="6">
    <source>
        <dbReference type="ARBA" id="ARBA00023125"/>
    </source>
</evidence>
<keyword evidence="2 9" id="KW-0227">DNA damage</keyword>
<feature type="compositionally biased region" description="Basic and acidic residues" evidence="10">
    <location>
        <begin position="226"/>
        <end position="235"/>
    </location>
</feature>
<evidence type="ECO:0000259" key="12">
    <source>
        <dbReference type="Pfam" id="PF14214"/>
    </source>
</evidence>
<dbReference type="EMBL" id="JAIZAY010000001">
    <property type="protein sequence ID" value="KAJ8051022.1"/>
    <property type="molecule type" value="Genomic_DNA"/>
</dbReference>
<evidence type="ECO:0000256" key="2">
    <source>
        <dbReference type="ARBA" id="ARBA00022763"/>
    </source>
</evidence>
<dbReference type="InterPro" id="IPR010285">
    <property type="entry name" value="DNA_helicase_pif1-like_DEAD"/>
</dbReference>
<dbReference type="PANTHER" id="PTHR47642:SF5">
    <property type="entry name" value="ATP-DEPENDENT DNA HELICASE"/>
    <property type="match status" value="1"/>
</dbReference>
<dbReference type="GO" id="GO:0000723">
    <property type="term" value="P:telomere maintenance"/>
    <property type="evidence" value="ECO:0007669"/>
    <property type="project" value="InterPro"/>
</dbReference>
<dbReference type="Gene3D" id="2.40.50.140">
    <property type="entry name" value="Nucleic acid-binding proteins"/>
    <property type="match status" value="1"/>
</dbReference>
<keyword evidence="15" id="KW-1185">Reference proteome</keyword>
<evidence type="ECO:0000256" key="9">
    <source>
        <dbReference type="RuleBase" id="RU363044"/>
    </source>
</evidence>
<dbReference type="CDD" id="cd18809">
    <property type="entry name" value="SF1_C_RecD"/>
    <property type="match status" value="1"/>
</dbReference>
<feature type="region of interest" description="Disordered" evidence="10">
    <location>
        <begin position="226"/>
        <end position="249"/>
    </location>
</feature>
<keyword evidence="1 9" id="KW-0547">Nucleotide-binding</keyword>
<name>A0A9Q1CSY5_HOLLE</name>
<dbReference type="InterPro" id="IPR025476">
    <property type="entry name" value="Helitron_helicase-like"/>
</dbReference>
<dbReference type="GO" id="GO:0016787">
    <property type="term" value="F:hydrolase activity"/>
    <property type="evidence" value="ECO:0007669"/>
    <property type="project" value="UniProtKB-KW"/>
</dbReference>
<evidence type="ECO:0000256" key="10">
    <source>
        <dbReference type="SAM" id="MobiDB-lite"/>
    </source>
</evidence>
<evidence type="ECO:0000256" key="3">
    <source>
        <dbReference type="ARBA" id="ARBA00022801"/>
    </source>
</evidence>
<dbReference type="GO" id="GO:0043139">
    <property type="term" value="F:5'-3' DNA helicase activity"/>
    <property type="evidence" value="ECO:0007669"/>
    <property type="project" value="UniProtKB-EC"/>
</dbReference>
<comment type="catalytic activity">
    <reaction evidence="9">
        <text>ATP + H2O = ADP + phosphate + H(+)</text>
        <dbReference type="Rhea" id="RHEA:13065"/>
        <dbReference type="ChEBI" id="CHEBI:15377"/>
        <dbReference type="ChEBI" id="CHEBI:15378"/>
        <dbReference type="ChEBI" id="CHEBI:30616"/>
        <dbReference type="ChEBI" id="CHEBI:43474"/>
        <dbReference type="ChEBI" id="CHEBI:456216"/>
        <dbReference type="EC" id="5.6.2.3"/>
    </reaction>
</comment>
<feature type="domain" description="DNA helicase Pif1-like 2B" evidence="13">
    <location>
        <begin position="962"/>
        <end position="992"/>
    </location>
</feature>
<dbReference type="SUPFAM" id="SSF52540">
    <property type="entry name" value="P-loop containing nucleoside triphosphate hydrolases"/>
    <property type="match status" value="2"/>
</dbReference>
<evidence type="ECO:0000256" key="8">
    <source>
        <dbReference type="ARBA" id="ARBA00023235"/>
    </source>
</evidence>
<keyword evidence="3 9" id="KW-0378">Hydrolase</keyword>
<dbReference type="InterPro" id="IPR049163">
    <property type="entry name" value="Pif1-like_2B_dom"/>
</dbReference>
<reference evidence="14" key="1">
    <citation type="submission" date="2021-10" db="EMBL/GenBank/DDBJ databases">
        <title>Tropical sea cucumber genome reveals ecological adaptation and Cuvierian tubules defense mechanism.</title>
        <authorList>
            <person name="Chen T."/>
        </authorList>
    </citation>
    <scope>NUCLEOTIDE SEQUENCE</scope>
    <source>
        <strain evidence="14">Nanhai2018</strain>
        <tissue evidence="14">Muscle</tissue>
    </source>
</reference>
<dbReference type="Gene3D" id="3.60.10.10">
    <property type="entry name" value="Endonuclease/exonuclease/phosphatase"/>
    <property type="match status" value="1"/>
</dbReference>
<evidence type="ECO:0000313" key="15">
    <source>
        <dbReference type="Proteomes" id="UP001152320"/>
    </source>
</evidence>
<keyword evidence="4 9" id="KW-0347">Helicase</keyword>
<dbReference type="InterPro" id="IPR012340">
    <property type="entry name" value="NA-bd_OB-fold"/>
</dbReference>
<dbReference type="SUPFAM" id="SSF50249">
    <property type="entry name" value="Nucleic acid-binding proteins"/>
    <property type="match status" value="1"/>
</dbReference>
<dbReference type="GO" id="GO:0006281">
    <property type="term" value="P:DNA repair"/>
    <property type="evidence" value="ECO:0007669"/>
    <property type="project" value="UniProtKB-KW"/>
</dbReference>
<dbReference type="OrthoDB" id="416437at2759"/>
<dbReference type="GO" id="GO:0006310">
    <property type="term" value="P:DNA recombination"/>
    <property type="evidence" value="ECO:0007669"/>
    <property type="project" value="UniProtKB-KW"/>
</dbReference>
<dbReference type="Proteomes" id="UP001152320">
    <property type="component" value="Chromosome 1"/>
</dbReference>
<keyword evidence="9" id="KW-0233">DNA recombination</keyword>
<proteinExistence type="inferred from homology"/>
<keyword evidence="5 9" id="KW-0067">ATP-binding</keyword>
<organism evidence="14 15">
    <name type="scientific">Holothuria leucospilota</name>
    <name type="common">Black long sea cucumber</name>
    <name type="synonym">Mertensiothuria leucospilota</name>
    <dbReference type="NCBI Taxonomy" id="206669"/>
    <lineage>
        <taxon>Eukaryota</taxon>
        <taxon>Metazoa</taxon>
        <taxon>Echinodermata</taxon>
        <taxon>Eleutherozoa</taxon>
        <taxon>Echinozoa</taxon>
        <taxon>Holothuroidea</taxon>
        <taxon>Aspidochirotacea</taxon>
        <taxon>Aspidochirotida</taxon>
        <taxon>Holothuriidae</taxon>
        <taxon>Holothuria</taxon>
    </lineage>
</organism>
<evidence type="ECO:0000256" key="5">
    <source>
        <dbReference type="ARBA" id="ARBA00022840"/>
    </source>
</evidence>
<keyword evidence="7 9" id="KW-0234">DNA repair</keyword>
<dbReference type="Pfam" id="PF21530">
    <property type="entry name" value="Pif1_2B_dom"/>
    <property type="match status" value="1"/>
</dbReference>
<dbReference type="PANTHER" id="PTHR47642">
    <property type="entry name" value="ATP-DEPENDENT DNA HELICASE"/>
    <property type="match status" value="1"/>
</dbReference>
<feature type="domain" description="DNA helicase Pif1-like DEAD-box helicase" evidence="11">
    <location>
        <begin position="659"/>
        <end position="830"/>
    </location>
</feature>
<evidence type="ECO:0000313" key="14">
    <source>
        <dbReference type="EMBL" id="KAJ8051022.1"/>
    </source>
</evidence>
<feature type="domain" description="Helitron helicase-like" evidence="12">
    <location>
        <begin position="21"/>
        <end position="142"/>
    </location>
</feature>
<dbReference type="InterPro" id="IPR051055">
    <property type="entry name" value="PIF1_helicase"/>
</dbReference>
<dbReference type="GO" id="GO:0005524">
    <property type="term" value="F:ATP binding"/>
    <property type="evidence" value="ECO:0007669"/>
    <property type="project" value="UniProtKB-KW"/>
</dbReference>
<dbReference type="Gene3D" id="3.40.50.300">
    <property type="entry name" value="P-loop containing nucleotide triphosphate hydrolases"/>
    <property type="match status" value="1"/>
</dbReference>
<protein>
    <recommendedName>
        <fullName evidence="9">ATP-dependent DNA helicase</fullName>
        <ecNumber evidence="9">5.6.2.3</ecNumber>
    </recommendedName>
</protein>
<keyword evidence="8" id="KW-0413">Isomerase</keyword>